<evidence type="ECO:0000313" key="2">
    <source>
        <dbReference type="EMBL" id="KAF8560716.1"/>
    </source>
</evidence>
<dbReference type="Proteomes" id="UP000699462">
    <property type="component" value="Unassembled WGS sequence"/>
</dbReference>
<gene>
    <name evidence="2" type="ORF">P879_10367</name>
</gene>
<accession>A0A8T0CZT3</accession>
<evidence type="ECO:0000256" key="1">
    <source>
        <dbReference type="SAM" id="MobiDB-lite"/>
    </source>
</evidence>
<proteinExistence type="predicted"/>
<organism evidence="2 3">
    <name type="scientific">Paragonimus westermani</name>
    <dbReference type="NCBI Taxonomy" id="34504"/>
    <lineage>
        <taxon>Eukaryota</taxon>
        <taxon>Metazoa</taxon>
        <taxon>Spiralia</taxon>
        <taxon>Lophotrochozoa</taxon>
        <taxon>Platyhelminthes</taxon>
        <taxon>Trematoda</taxon>
        <taxon>Digenea</taxon>
        <taxon>Plagiorchiida</taxon>
        <taxon>Troglotremata</taxon>
        <taxon>Troglotrematidae</taxon>
        <taxon>Paragonimus</taxon>
    </lineage>
</organism>
<feature type="region of interest" description="Disordered" evidence="1">
    <location>
        <begin position="1"/>
        <end position="51"/>
    </location>
</feature>
<keyword evidence="3" id="KW-1185">Reference proteome</keyword>
<feature type="compositionally biased region" description="Polar residues" evidence="1">
    <location>
        <begin position="1"/>
        <end position="17"/>
    </location>
</feature>
<reference evidence="2 3" key="1">
    <citation type="submission" date="2019-07" db="EMBL/GenBank/DDBJ databases">
        <title>Annotation for the trematode Paragonimus westermani.</title>
        <authorList>
            <person name="Choi Y.-J."/>
        </authorList>
    </citation>
    <scope>NUCLEOTIDE SEQUENCE [LARGE SCALE GENOMIC DNA]</scope>
    <source>
        <strain evidence="2">180907_Pwestermani</strain>
    </source>
</reference>
<evidence type="ECO:0000313" key="3">
    <source>
        <dbReference type="Proteomes" id="UP000699462"/>
    </source>
</evidence>
<name>A0A8T0CZT3_9TREM</name>
<dbReference type="AlphaFoldDB" id="A0A8T0CZT3"/>
<protein>
    <submittedName>
        <fullName evidence="2">Uncharacterized protein</fullName>
    </submittedName>
</protein>
<dbReference type="EMBL" id="JTDF01022282">
    <property type="protein sequence ID" value="KAF8560716.1"/>
    <property type="molecule type" value="Genomic_DNA"/>
</dbReference>
<comment type="caution">
    <text evidence="2">The sequence shown here is derived from an EMBL/GenBank/DDBJ whole genome shotgun (WGS) entry which is preliminary data.</text>
</comment>
<sequence>MSSQFGPRSESKSLTCHSPSPSSSVPSRKRKQSQQTNEKPTRGPLDAFVVR</sequence>